<organism evidence="1">
    <name type="scientific">Myoviridae sp. ctsip2</name>
    <dbReference type="NCBI Taxonomy" id="2826705"/>
    <lineage>
        <taxon>Viruses</taxon>
        <taxon>Duplodnaviria</taxon>
        <taxon>Heunggongvirae</taxon>
        <taxon>Uroviricota</taxon>
        <taxon>Caudoviricetes</taxon>
    </lineage>
</organism>
<dbReference type="EMBL" id="BK015070">
    <property type="protein sequence ID" value="DAD89856.1"/>
    <property type="molecule type" value="Genomic_DNA"/>
</dbReference>
<accession>A0A8S5N6H8</accession>
<evidence type="ECO:0000313" key="1">
    <source>
        <dbReference type="EMBL" id="DAD89856.1"/>
    </source>
</evidence>
<proteinExistence type="predicted"/>
<name>A0A8S5N6H8_9CAUD</name>
<protein>
    <submittedName>
        <fullName evidence="1">Rad50 zinc hook motif</fullName>
    </submittedName>
</protein>
<sequence>MNTPRYVYHGKLCPVCQIDFEQNIILIKTDELKKRVGKLRERKDCGL</sequence>
<reference evidence="1" key="1">
    <citation type="journal article" date="2021" name="Proc. Natl. Acad. Sci. U.S.A.">
        <title>A Catalog of Tens of Thousands of Viruses from Human Metagenomes Reveals Hidden Associations with Chronic Diseases.</title>
        <authorList>
            <person name="Tisza M.J."/>
            <person name="Buck C.B."/>
        </authorList>
    </citation>
    <scope>NUCLEOTIDE SEQUENCE</scope>
    <source>
        <strain evidence="1">Ctsip2</strain>
    </source>
</reference>